<evidence type="ECO:0000313" key="1">
    <source>
        <dbReference type="EMBL" id="MFC4672140.1"/>
    </source>
</evidence>
<dbReference type="Proteomes" id="UP001596023">
    <property type="component" value="Unassembled WGS sequence"/>
</dbReference>
<protein>
    <submittedName>
        <fullName evidence="1">Uncharacterized protein</fullName>
    </submittedName>
</protein>
<comment type="caution">
    <text evidence="1">The sequence shown here is derived from an EMBL/GenBank/DDBJ whole genome shotgun (WGS) entry which is preliminary data.</text>
</comment>
<keyword evidence="2" id="KW-1185">Reference proteome</keyword>
<accession>A0ABV9KQC8</accession>
<sequence length="235" mass="27567">MPYRRLPNTDNARIKALKAAIEKHNSLFGQGVISLDIRRMELMLRNFENAQLRYRDSLETQAASNRKFQKLVKNARLYISHFIQVMNLCVIRNEIKKEQKQLYNIDPDNFTVPDLTSNDALLYWGDSLMKGEQARLGQGGAPIYNPTIARVNVAFSQFKDAYFNQKTYQNTTTRQLDVLSEQRKDMDNVLSTLWNQIESAFANLPARERLERCKEYGVVYYLRKDEKEKEERENN</sequence>
<gene>
    <name evidence="1" type="ORF">ACFO6W_00380</name>
</gene>
<name>A0ABV9KQC8_9BACT</name>
<evidence type="ECO:0000313" key="2">
    <source>
        <dbReference type="Proteomes" id="UP001596023"/>
    </source>
</evidence>
<reference evidence="2" key="1">
    <citation type="journal article" date="2019" name="Int. J. Syst. Evol. Microbiol.">
        <title>The Global Catalogue of Microorganisms (GCM) 10K type strain sequencing project: providing services to taxonomists for standard genome sequencing and annotation.</title>
        <authorList>
            <consortium name="The Broad Institute Genomics Platform"/>
            <consortium name="The Broad Institute Genome Sequencing Center for Infectious Disease"/>
            <person name="Wu L."/>
            <person name="Ma J."/>
        </authorList>
    </citation>
    <scope>NUCLEOTIDE SEQUENCE [LARGE SCALE GENOMIC DNA]</scope>
    <source>
        <strain evidence="2">CCUG 66188</strain>
    </source>
</reference>
<proteinExistence type="predicted"/>
<dbReference type="EMBL" id="JBHSGN010000002">
    <property type="protein sequence ID" value="MFC4672140.1"/>
    <property type="molecule type" value="Genomic_DNA"/>
</dbReference>
<dbReference type="RefSeq" id="WP_379993322.1">
    <property type="nucleotide sequence ID" value="NZ_JBHSGN010000002.1"/>
</dbReference>
<organism evidence="1 2">
    <name type="scientific">Dysgonomonas termitidis</name>
    <dbReference type="NCBI Taxonomy" id="1516126"/>
    <lineage>
        <taxon>Bacteria</taxon>
        <taxon>Pseudomonadati</taxon>
        <taxon>Bacteroidota</taxon>
        <taxon>Bacteroidia</taxon>
        <taxon>Bacteroidales</taxon>
        <taxon>Dysgonomonadaceae</taxon>
        <taxon>Dysgonomonas</taxon>
    </lineage>
</organism>